<protein>
    <submittedName>
        <fullName evidence="1">Uncharacterized protein</fullName>
    </submittedName>
</protein>
<dbReference type="EMBL" id="CP000023">
    <property type="protein sequence ID" value="AAV61006.1"/>
    <property type="molecule type" value="Genomic_DNA"/>
</dbReference>
<accession>Q5M3L0</accession>
<dbReference type="KEGG" id="stl:stu1391"/>
<dbReference type="AlphaFoldDB" id="Q5M3L0"/>
<dbReference type="HOGENOM" id="CLU_2221819_0_0_9"/>
<keyword evidence="2" id="KW-1185">Reference proteome</keyword>
<gene>
    <name evidence="1" type="ordered locus">stu1391</name>
</gene>
<evidence type="ECO:0000313" key="1">
    <source>
        <dbReference type="EMBL" id="AAV61006.1"/>
    </source>
</evidence>
<proteinExistence type="predicted"/>
<organism evidence="1 2">
    <name type="scientific">Streptococcus thermophilus (strain ATCC BAA-250 / LMG 18311)</name>
    <dbReference type="NCBI Taxonomy" id="264199"/>
    <lineage>
        <taxon>Bacteria</taxon>
        <taxon>Bacillati</taxon>
        <taxon>Bacillota</taxon>
        <taxon>Bacilli</taxon>
        <taxon>Lactobacillales</taxon>
        <taxon>Streptococcaceae</taxon>
        <taxon>Streptococcus</taxon>
    </lineage>
</organism>
<name>Q5M3L0_STRT2</name>
<dbReference type="Proteomes" id="UP000001170">
    <property type="component" value="Chromosome"/>
</dbReference>
<reference evidence="1 2" key="1">
    <citation type="journal article" date="2004" name="Nat. Biotechnol.">
        <title>Complete sequence and comparative genome analysis of the dairy bacterium Streptococcus thermophilus.</title>
        <authorList>
            <person name="Bolotin A."/>
            <person name="Quinquis B."/>
            <person name="Renault P."/>
            <person name="Sorokin A."/>
            <person name="Ehrlich S.D."/>
            <person name="Kulakauskas S."/>
            <person name="Lapidus A."/>
            <person name="Goltsman E."/>
            <person name="Mazur M."/>
            <person name="Pusch G.D."/>
            <person name="Fonstein M."/>
            <person name="Overbeek R."/>
            <person name="Kyprides N."/>
            <person name="Purnelle B."/>
            <person name="Prozzi D."/>
            <person name="Ngui K."/>
            <person name="Masuy D."/>
            <person name="Hancy F."/>
            <person name="Burteau S."/>
            <person name="Boutry M."/>
            <person name="Delcour J."/>
            <person name="Goffeau A."/>
            <person name="Hols P."/>
        </authorList>
    </citation>
    <scope>NUCLEOTIDE SEQUENCE [LARGE SCALE GENOMIC DNA]</scope>
    <source>
        <strain evidence="2">ATCC BAA-250 / LMG 18311</strain>
    </source>
</reference>
<sequence>MKSVESFSKKDIGMLTKIAFLSEFDDSINQMLTLRKVGLIEEANQKNFIYYQAEVVFLQGSYTAAVYFADNEVTNPVAGADLVAKGTDAGGCVNEDMMVQGNRVLLESRYECQFQKQVK</sequence>
<evidence type="ECO:0000313" key="2">
    <source>
        <dbReference type="Proteomes" id="UP000001170"/>
    </source>
</evidence>